<keyword evidence="2" id="KW-0175">Coiled coil</keyword>
<comment type="caution">
    <text evidence="4">The sequence shown here is derived from an EMBL/GenBank/DDBJ whole genome shotgun (WGS) entry which is preliminary data.</text>
</comment>
<dbReference type="AlphaFoldDB" id="A0AAV8T500"/>
<evidence type="ECO:0000256" key="2">
    <source>
        <dbReference type="SAM" id="Coils"/>
    </source>
</evidence>
<evidence type="ECO:0000313" key="4">
    <source>
        <dbReference type="EMBL" id="KAJ8761431.1"/>
    </source>
</evidence>
<dbReference type="EMBL" id="JAIWQS010000006">
    <property type="protein sequence ID" value="KAJ8761431.1"/>
    <property type="molecule type" value="Genomic_DNA"/>
</dbReference>
<evidence type="ECO:0000313" key="5">
    <source>
        <dbReference type="Proteomes" id="UP001159364"/>
    </source>
</evidence>
<name>A0AAV8T500_9ROSI</name>
<dbReference type="CDD" id="cd01837">
    <property type="entry name" value="SGNH_plant_lipase_like"/>
    <property type="match status" value="1"/>
</dbReference>
<dbReference type="InterPro" id="IPR001087">
    <property type="entry name" value="GDSL"/>
</dbReference>
<dbReference type="Pfam" id="PF00657">
    <property type="entry name" value="Lipase_GDSL"/>
    <property type="match status" value="1"/>
</dbReference>
<comment type="similarity">
    <text evidence="1">Belongs to the 'GDSL' lipolytic enzyme family.</text>
</comment>
<sequence>MGSRLNYLLLNLLLLSVISDAEGPQRAVNASVTAILVFGDSTVDPGNNDYWPTLVRTNFPPYGRDFPDHFPTGRFCNGRLTTDFVASYMGLKENVPPYLDPNLSIEDLKTGVSFASAGSGFDPLTAKISSVIPLPKQVEYLAEYKNRVASAMGEQEAEHHINQALFVVSAGTNDFVINYFTLPIRRATFNISAYERFIVDRAVEFAQALVDQGARKLVFTGLSPMGCLPIVRAQKGLDVGCVDHVSEAARDFNQLLQEELNNLQERLASTNGAKFYITDTYEPLNNMIQGPGSAAYDVVNRGCCGLLGTVEFGPLCNKDTPVCVDASKFVFWDAVHPTEVTYNNLFEAMKPTIDRVLRGS</sequence>
<dbReference type="InterPro" id="IPR050592">
    <property type="entry name" value="GDSL_lipolytic_enzyme"/>
</dbReference>
<dbReference type="InterPro" id="IPR036514">
    <property type="entry name" value="SGNH_hydro_sf"/>
</dbReference>
<dbReference type="Proteomes" id="UP001159364">
    <property type="component" value="Linkage Group LG06"/>
</dbReference>
<evidence type="ECO:0000256" key="1">
    <source>
        <dbReference type="ARBA" id="ARBA00008668"/>
    </source>
</evidence>
<evidence type="ECO:0000256" key="3">
    <source>
        <dbReference type="SAM" id="SignalP"/>
    </source>
</evidence>
<dbReference type="SUPFAM" id="SSF52266">
    <property type="entry name" value="SGNH hydrolase"/>
    <property type="match status" value="1"/>
</dbReference>
<accession>A0AAV8T500</accession>
<feature type="chain" id="PRO_5043675860" description="GDSL esterase/lipase" evidence="3">
    <location>
        <begin position="22"/>
        <end position="360"/>
    </location>
</feature>
<dbReference type="InterPro" id="IPR035669">
    <property type="entry name" value="SGNH_plant_lipase-like"/>
</dbReference>
<feature type="coiled-coil region" evidence="2">
    <location>
        <begin position="246"/>
        <end position="273"/>
    </location>
</feature>
<proteinExistence type="inferred from homology"/>
<keyword evidence="3" id="KW-0732">Signal</keyword>
<evidence type="ECO:0008006" key="6">
    <source>
        <dbReference type="Google" id="ProtNLM"/>
    </source>
</evidence>
<dbReference type="PANTHER" id="PTHR45642">
    <property type="entry name" value="GDSL ESTERASE/LIPASE EXL3"/>
    <property type="match status" value="1"/>
</dbReference>
<gene>
    <name evidence="4" type="ORF">K2173_001562</name>
</gene>
<dbReference type="Gene3D" id="3.40.50.1110">
    <property type="entry name" value="SGNH hydrolase"/>
    <property type="match status" value="1"/>
</dbReference>
<dbReference type="PANTHER" id="PTHR45642:SF3">
    <property type="entry name" value="OS09G0540400 PROTEIN"/>
    <property type="match status" value="1"/>
</dbReference>
<protein>
    <recommendedName>
        <fullName evidence="6">GDSL esterase/lipase</fullName>
    </recommendedName>
</protein>
<organism evidence="4 5">
    <name type="scientific">Erythroxylum novogranatense</name>
    <dbReference type="NCBI Taxonomy" id="1862640"/>
    <lineage>
        <taxon>Eukaryota</taxon>
        <taxon>Viridiplantae</taxon>
        <taxon>Streptophyta</taxon>
        <taxon>Embryophyta</taxon>
        <taxon>Tracheophyta</taxon>
        <taxon>Spermatophyta</taxon>
        <taxon>Magnoliopsida</taxon>
        <taxon>eudicotyledons</taxon>
        <taxon>Gunneridae</taxon>
        <taxon>Pentapetalae</taxon>
        <taxon>rosids</taxon>
        <taxon>fabids</taxon>
        <taxon>Malpighiales</taxon>
        <taxon>Erythroxylaceae</taxon>
        <taxon>Erythroxylum</taxon>
    </lineage>
</organism>
<dbReference type="GO" id="GO:0016788">
    <property type="term" value="F:hydrolase activity, acting on ester bonds"/>
    <property type="evidence" value="ECO:0007669"/>
    <property type="project" value="InterPro"/>
</dbReference>
<feature type="signal peptide" evidence="3">
    <location>
        <begin position="1"/>
        <end position="21"/>
    </location>
</feature>
<keyword evidence="5" id="KW-1185">Reference proteome</keyword>
<reference evidence="4 5" key="1">
    <citation type="submission" date="2021-09" db="EMBL/GenBank/DDBJ databases">
        <title>Genomic insights and catalytic innovation underlie evolution of tropane alkaloids biosynthesis.</title>
        <authorList>
            <person name="Wang Y.-J."/>
            <person name="Tian T."/>
            <person name="Huang J.-P."/>
            <person name="Huang S.-X."/>
        </authorList>
    </citation>
    <scope>NUCLEOTIDE SEQUENCE [LARGE SCALE GENOMIC DNA]</scope>
    <source>
        <strain evidence="4">KIB-2018</strain>
        <tissue evidence="4">Leaf</tissue>
    </source>
</reference>